<proteinExistence type="predicted"/>
<keyword evidence="3" id="KW-0238">DNA-binding</keyword>
<evidence type="ECO:0000256" key="3">
    <source>
        <dbReference type="ARBA" id="ARBA00023125"/>
    </source>
</evidence>
<evidence type="ECO:0000256" key="2">
    <source>
        <dbReference type="ARBA" id="ARBA00023015"/>
    </source>
</evidence>
<dbReference type="RefSeq" id="WP_265580397.1">
    <property type="nucleotide sequence ID" value="NZ_CP036172.1"/>
</dbReference>
<name>A0A8A3S6Z1_9EURY</name>
<gene>
    <name evidence="6" type="ORF">RJ40_08275</name>
</gene>
<organism evidence="6 7">
    <name type="scientific">Methanofollis aquaemaris</name>
    <dbReference type="NCBI Taxonomy" id="126734"/>
    <lineage>
        <taxon>Archaea</taxon>
        <taxon>Methanobacteriati</taxon>
        <taxon>Methanobacteriota</taxon>
        <taxon>Stenosarchaea group</taxon>
        <taxon>Methanomicrobia</taxon>
        <taxon>Methanomicrobiales</taxon>
        <taxon>Methanomicrobiaceae</taxon>
        <taxon>Methanofollis</taxon>
    </lineage>
</organism>
<dbReference type="InterPro" id="IPR047057">
    <property type="entry name" value="MerR_fam"/>
</dbReference>
<dbReference type="PANTHER" id="PTHR30204">
    <property type="entry name" value="REDOX-CYCLING DRUG-SENSING TRANSCRIPTIONAL ACTIVATOR SOXR"/>
    <property type="match status" value="1"/>
</dbReference>
<dbReference type="GO" id="GO:0003677">
    <property type="term" value="F:DNA binding"/>
    <property type="evidence" value="ECO:0007669"/>
    <property type="project" value="UniProtKB-KW"/>
</dbReference>
<dbReference type="InterPro" id="IPR009061">
    <property type="entry name" value="DNA-bd_dom_put_sf"/>
</dbReference>
<dbReference type="Pfam" id="PF13411">
    <property type="entry name" value="MerR_1"/>
    <property type="match status" value="1"/>
</dbReference>
<dbReference type="Gene3D" id="1.10.1660.10">
    <property type="match status" value="1"/>
</dbReference>
<keyword evidence="2" id="KW-0805">Transcription regulation</keyword>
<accession>A0A8A3S6Z1</accession>
<feature type="domain" description="HTH merR-type" evidence="5">
    <location>
        <begin position="5"/>
        <end position="75"/>
    </location>
</feature>
<dbReference type="Pfam" id="PF06445">
    <property type="entry name" value="GyrI-like"/>
    <property type="match status" value="1"/>
</dbReference>
<dbReference type="AlphaFoldDB" id="A0A8A3S6Z1"/>
<dbReference type="KEGG" id="maqe:RJ40_08275"/>
<protein>
    <submittedName>
        <fullName evidence="6">MerR family transcriptional regulator</fullName>
    </submittedName>
</protein>
<evidence type="ECO:0000256" key="1">
    <source>
        <dbReference type="ARBA" id="ARBA00022491"/>
    </source>
</evidence>
<dbReference type="SMART" id="SM00422">
    <property type="entry name" value="HTH_MERR"/>
    <property type="match status" value="1"/>
</dbReference>
<evidence type="ECO:0000259" key="5">
    <source>
        <dbReference type="PROSITE" id="PS50937"/>
    </source>
</evidence>
<dbReference type="EMBL" id="CP036172">
    <property type="protein sequence ID" value="QSZ67501.1"/>
    <property type="molecule type" value="Genomic_DNA"/>
</dbReference>
<keyword evidence="4" id="KW-0804">Transcription</keyword>
<dbReference type="InterPro" id="IPR011256">
    <property type="entry name" value="Reg_factor_effector_dom_sf"/>
</dbReference>
<evidence type="ECO:0000313" key="6">
    <source>
        <dbReference type="EMBL" id="QSZ67501.1"/>
    </source>
</evidence>
<dbReference type="SUPFAM" id="SSF55136">
    <property type="entry name" value="Probable bacterial effector-binding domain"/>
    <property type="match status" value="1"/>
</dbReference>
<evidence type="ECO:0000256" key="4">
    <source>
        <dbReference type="ARBA" id="ARBA00023163"/>
    </source>
</evidence>
<dbReference type="SMART" id="SM00871">
    <property type="entry name" value="AraC_E_bind"/>
    <property type="match status" value="1"/>
</dbReference>
<dbReference type="InterPro" id="IPR000551">
    <property type="entry name" value="MerR-type_HTH_dom"/>
</dbReference>
<dbReference type="SUPFAM" id="SSF46955">
    <property type="entry name" value="Putative DNA-binding domain"/>
    <property type="match status" value="1"/>
</dbReference>
<dbReference type="PANTHER" id="PTHR30204:SF69">
    <property type="entry name" value="MERR-FAMILY TRANSCRIPTIONAL REGULATOR"/>
    <property type="match status" value="1"/>
</dbReference>
<dbReference type="PROSITE" id="PS50937">
    <property type="entry name" value="HTH_MERR_2"/>
    <property type="match status" value="1"/>
</dbReference>
<dbReference type="GeneID" id="76424354"/>
<keyword evidence="1" id="KW-0678">Repressor</keyword>
<keyword evidence="7" id="KW-1185">Reference proteome</keyword>
<reference evidence="6" key="1">
    <citation type="journal article" date="2001" name="Int. J. Syst. Evol. Microbiol.">
        <title>Methanofollis aquaemaris sp. nov., a methanogen isolated from an aquaculture fish pond.</title>
        <authorList>
            <person name="Lai M.C."/>
            <person name="Chen S.C."/>
        </authorList>
    </citation>
    <scope>NUCLEOTIDE SEQUENCE</scope>
    <source>
        <strain evidence="6">N2F9704</strain>
    </source>
</reference>
<dbReference type="InterPro" id="IPR029442">
    <property type="entry name" value="GyrI-like"/>
</dbReference>
<evidence type="ECO:0000313" key="7">
    <source>
        <dbReference type="Proteomes" id="UP001042704"/>
    </source>
</evidence>
<reference evidence="6" key="2">
    <citation type="submission" date="2019-02" db="EMBL/GenBank/DDBJ databases">
        <authorList>
            <person name="Chen S.-C."/>
            <person name="Chien H.-H."/>
            <person name="Lai M.-C."/>
        </authorList>
    </citation>
    <scope>NUCLEOTIDE SEQUENCE</scope>
    <source>
        <strain evidence="6">N2F9704</strain>
    </source>
</reference>
<dbReference type="Proteomes" id="UP001042704">
    <property type="component" value="Chromosome"/>
</dbReference>
<dbReference type="Gene3D" id="3.20.80.10">
    <property type="entry name" value="Regulatory factor, effector binding domain"/>
    <property type="match status" value="1"/>
</dbReference>
<dbReference type="GO" id="GO:0003700">
    <property type="term" value="F:DNA-binding transcription factor activity"/>
    <property type="evidence" value="ECO:0007669"/>
    <property type="project" value="InterPro"/>
</dbReference>
<dbReference type="InterPro" id="IPR010499">
    <property type="entry name" value="AraC_E-bd"/>
</dbReference>
<sequence length="274" mass="30734">MTVDQIPIGRFSRIVHLTQKALRLYDRKGLLVPEAKDPITGYRNYTLGQLEAAVRVRTLANLGFSLEEMKVVLDGEADDGMVERRLAAVRQEMAHLKTIEGVLCARSSFEELFAMSLSEPVVKEIPEIRVISMREKGTYEDVCHRLIEGLMAAVYSPENQRNGVRIVGPVMMLCYDEEYRETDADVELAVPVAGRVSVGEGMEVKVLPAVEVVSVLYTGPYYHLTSAYGKIQEYAAAHDLALRGPDREIYYNSPHEVSPDELRTEVQYPVVRTA</sequence>